<sequence length="267" mass="28716">MPILKQGSTGSAVTVLQQQLNRLGFALEPDGWFGEATRAAVRAFQRQAGLLDDGKVGPVTRDALQGILPVPRRLNDADLQAAADALGVDLAAVKAVIEVESRGSGFEATGHPVILFERHVFYRQAKAAGLDAEALASRYPNLCATRRGGYAGGPAEWSRYRHAGRLHPDCAVEAASWGLFQIMGFHWQALGYPSAAGFAGAMAESSAQQLDAFVRFVRLDPALLKALKGHQWAAFARRYNGPAYQDNLYDVKLARAHARYAAGEVAA</sequence>
<dbReference type="InterPro" id="IPR036365">
    <property type="entry name" value="PGBD-like_sf"/>
</dbReference>
<evidence type="ECO:0000259" key="1">
    <source>
        <dbReference type="Pfam" id="PF01471"/>
    </source>
</evidence>
<dbReference type="Pfam" id="PF11860">
    <property type="entry name" value="Muramidase"/>
    <property type="match status" value="1"/>
</dbReference>
<dbReference type="InterPro" id="IPR036366">
    <property type="entry name" value="PGBDSf"/>
</dbReference>
<dbReference type="EMBL" id="JAJAXM010000037">
    <property type="protein sequence ID" value="MCG9027113.1"/>
    <property type="molecule type" value="Genomic_DNA"/>
</dbReference>
<proteinExistence type="predicted"/>
<accession>A0ABD4SV40</accession>
<dbReference type="SUPFAM" id="SSF47090">
    <property type="entry name" value="PGBD-like"/>
    <property type="match status" value="1"/>
</dbReference>
<comment type="caution">
    <text evidence="3">The sequence shown here is derived from an EMBL/GenBank/DDBJ whole genome shotgun (WGS) entry which is preliminary data.</text>
</comment>
<gene>
    <name evidence="3" type="ORF">LH440_14605</name>
</gene>
<dbReference type="Pfam" id="PF01471">
    <property type="entry name" value="PG_binding_1"/>
    <property type="match status" value="1"/>
</dbReference>
<dbReference type="Gene3D" id="1.10.101.10">
    <property type="entry name" value="PGBD-like superfamily/PGBD"/>
    <property type="match status" value="1"/>
</dbReference>
<feature type="domain" description="Peptidoglycan binding-like" evidence="1">
    <location>
        <begin position="9"/>
        <end position="64"/>
    </location>
</feature>
<dbReference type="InterPro" id="IPR024408">
    <property type="entry name" value="Muramidase"/>
</dbReference>
<dbReference type="InterPro" id="IPR002477">
    <property type="entry name" value="Peptidoglycan-bd-like"/>
</dbReference>
<reference evidence="3 4" key="1">
    <citation type="submission" date="2021-10" db="EMBL/GenBank/DDBJ databases">
        <title>Whole-genome sequencing analysis of Laribacter hongkongensis: virulence gene profiles, carbohydrate-active enzyme prediction, and antimicrobial resistance characterization.</title>
        <authorList>
            <person name="Yuan P."/>
            <person name="Zhan Y."/>
            <person name="Chen D."/>
        </authorList>
    </citation>
    <scope>NUCLEOTIDE SEQUENCE [LARGE SCALE GENOMIC DNA]</scope>
    <source>
        <strain evidence="3 4">W67</strain>
    </source>
</reference>
<protein>
    <submittedName>
        <fullName evidence="3">N-acetylmuramidase family protein</fullName>
    </submittedName>
</protein>
<dbReference type="RefSeq" id="WP_239879591.1">
    <property type="nucleotide sequence ID" value="NZ_JAJAXM010000037.1"/>
</dbReference>
<dbReference type="AlphaFoldDB" id="A0ABD4SV40"/>
<name>A0ABD4SV40_9NEIS</name>
<evidence type="ECO:0000313" key="4">
    <source>
        <dbReference type="Proteomes" id="UP001200247"/>
    </source>
</evidence>
<evidence type="ECO:0000313" key="3">
    <source>
        <dbReference type="EMBL" id="MCG9027113.1"/>
    </source>
</evidence>
<evidence type="ECO:0000259" key="2">
    <source>
        <dbReference type="Pfam" id="PF11860"/>
    </source>
</evidence>
<feature type="domain" description="N-acetylmuramidase" evidence="2">
    <location>
        <begin position="89"/>
        <end position="260"/>
    </location>
</feature>
<dbReference type="Proteomes" id="UP001200247">
    <property type="component" value="Unassembled WGS sequence"/>
</dbReference>
<organism evidence="3 4">
    <name type="scientific">Laribacter hongkongensis</name>
    <dbReference type="NCBI Taxonomy" id="168471"/>
    <lineage>
        <taxon>Bacteria</taxon>
        <taxon>Pseudomonadati</taxon>
        <taxon>Pseudomonadota</taxon>
        <taxon>Betaproteobacteria</taxon>
        <taxon>Neisseriales</taxon>
        <taxon>Aquaspirillaceae</taxon>
        <taxon>Laribacter</taxon>
    </lineage>
</organism>